<evidence type="ECO:0000313" key="1">
    <source>
        <dbReference type="EMBL" id="KAG1362206.1"/>
    </source>
</evidence>
<keyword evidence="2" id="KW-1185">Reference proteome</keyword>
<sequence>MGYHHHQLYSCKSDLDLPHLMPNDSVLQLPQLESPKLPSNVNQGCVLQSSTIRPEEPIQHGHQLQIISLYNTSGGTDQSVEQVTDWRVLDKFVASQLSHDDVSKGPNYSKQEATVAYASTSTSSGQINLWK</sequence>
<dbReference type="OrthoDB" id="1919458at2759"/>
<comment type="caution">
    <text evidence="1">The sequence shown here is derived from an EMBL/GenBank/DDBJ whole genome shotgun (WGS) entry which is preliminary data.</text>
</comment>
<proteinExistence type="predicted"/>
<protein>
    <submittedName>
        <fullName evidence="1">Putative NAC domain-containing protein 7</fullName>
    </submittedName>
</protein>
<reference evidence="1" key="1">
    <citation type="journal article" date="2017" name="Gigascience">
        <title>The genome draft of coconut (Cocos nucifera).</title>
        <authorList>
            <person name="Xiao Y."/>
            <person name="Xu P."/>
            <person name="Fan H."/>
            <person name="Baudouin L."/>
            <person name="Xia W."/>
            <person name="Bocs S."/>
            <person name="Xu J."/>
            <person name="Li Q."/>
            <person name="Guo A."/>
            <person name="Zhou L."/>
            <person name="Li J."/>
            <person name="Wu Y."/>
            <person name="Ma Z."/>
            <person name="Armero A."/>
            <person name="Issali A.E."/>
            <person name="Liu N."/>
            <person name="Peng M."/>
            <person name="Yang Y."/>
        </authorList>
    </citation>
    <scope>NUCLEOTIDE SEQUENCE</scope>
    <source>
        <tissue evidence="1">Spear leaf of Hainan Tall coconut</tissue>
    </source>
</reference>
<dbReference type="AlphaFoldDB" id="A0A8K0ILS5"/>
<name>A0A8K0ILS5_COCNU</name>
<evidence type="ECO:0000313" key="2">
    <source>
        <dbReference type="Proteomes" id="UP000797356"/>
    </source>
</evidence>
<dbReference type="Proteomes" id="UP000797356">
    <property type="component" value="Chromosome 10"/>
</dbReference>
<dbReference type="EMBL" id="CM017881">
    <property type="protein sequence ID" value="KAG1362206.1"/>
    <property type="molecule type" value="Genomic_DNA"/>
</dbReference>
<accession>A0A8K0ILS5</accession>
<organism evidence="1 2">
    <name type="scientific">Cocos nucifera</name>
    <name type="common">Coconut palm</name>
    <dbReference type="NCBI Taxonomy" id="13894"/>
    <lineage>
        <taxon>Eukaryota</taxon>
        <taxon>Viridiplantae</taxon>
        <taxon>Streptophyta</taxon>
        <taxon>Embryophyta</taxon>
        <taxon>Tracheophyta</taxon>
        <taxon>Spermatophyta</taxon>
        <taxon>Magnoliopsida</taxon>
        <taxon>Liliopsida</taxon>
        <taxon>Arecaceae</taxon>
        <taxon>Arecoideae</taxon>
        <taxon>Cocoseae</taxon>
        <taxon>Attaleinae</taxon>
        <taxon>Cocos</taxon>
    </lineage>
</organism>
<gene>
    <name evidence="1" type="ORF">COCNU_10G004250</name>
</gene>
<reference evidence="1" key="2">
    <citation type="submission" date="2019-07" db="EMBL/GenBank/DDBJ databases">
        <authorList>
            <person name="Yang Y."/>
            <person name="Bocs S."/>
            <person name="Baudouin L."/>
        </authorList>
    </citation>
    <scope>NUCLEOTIDE SEQUENCE</scope>
    <source>
        <tissue evidence="1">Spear leaf of Hainan Tall coconut</tissue>
    </source>
</reference>